<feature type="transmembrane region" description="Helical" evidence="2">
    <location>
        <begin position="272"/>
        <end position="292"/>
    </location>
</feature>
<gene>
    <name evidence="3" type="ORF">PVBG_05466</name>
</gene>
<evidence type="ECO:0000256" key="1">
    <source>
        <dbReference type="SAM" id="MobiDB-lite"/>
    </source>
</evidence>
<feature type="region of interest" description="Disordered" evidence="1">
    <location>
        <begin position="195"/>
        <end position="246"/>
    </location>
</feature>
<evidence type="ECO:0000256" key="2">
    <source>
        <dbReference type="SAM" id="Phobius"/>
    </source>
</evidence>
<proteinExistence type="predicted"/>
<evidence type="ECO:0000313" key="4">
    <source>
        <dbReference type="Proteomes" id="UP000053327"/>
    </source>
</evidence>
<keyword evidence="2" id="KW-0812">Transmembrane</keyword>
<accession>A0A0J9SVD2</accession>
<organism evidence="3 4">
    <name type="scientific">Plasmodium vivax (strain Brazil I)</name>
    <dbReference type="NCBI Taxonomy" id="1033975"/>
    <lineage>
        <taxon>Eukaryota</taxon>
        <taxon>Sar</taxon>
        <taxon>Alveolata</taxon>
        <taxon>Apicomplexa</taxon>
        <taxon>Aconoidasida</taxon>
        <taxon>Haemosporida</taxon>
        <taxon>Plasmodiidae</taxon>
        <taxon>Plasmodium</taxon>
        <taxon>Plasmodium (Plasmodium)</taxon>
    </lineage>
</organism>
<protein>
    <recommendedName>
        <fullName evidence="5">Variable surface protein Vir7-like protein</fullName>
    </recommendedName>
</protein>
<keyword evidence="2" id="KW-1133">Transmembrane helix</keyword>
<evidence type="ECO:0008006" key="5">
    <source>
        <dbReference type="Google" id="ProtNLM"/>
    </source>
</evidence>
<evidence type="ECO:0000313" key="3">
    <source>
        <dbReference type="EMBL" id="KMZ86067.1"/>
    </source>
</evidence>
<dbReference type="Pfam" id="PF05795">
    <property type="entry name" value="Plasmodium_Vir"/>
    <property type="match status" value="1"/>
</dbReference>
<reference evidence="3 4" key="1">
    <citation type="submission" date="2011-08" db="EMBL/GenBank/DDBJ databases">
        <title>The Genome Sequence of Plasmodium vivax Brazil I.</title>
        <authorList>
            <consortium name="The Broad Institute Genome Sequencing Platform"/>
            <consortium name="The Broad Institute Genome Sequencing Center for Infectious Disease"/>
            <person name="Neafsey D."/>
            <person name="Carlton J."/>
            <person name="Barnwell J."/>
            <person name="Collins W."/>
            <person name="Escalante A."/>
            <person name="Mullikin J."/>
            <person name="Saul A."/>
            <person name="Guigo R."/>
            <person name="Camara F."/>
            <person name="Young S.K."/>
            <person name="Zeng Q."/>
            <person name="Gargeya S."/>
            <person name="Fitzgerald M."/>
            <person name="Haas B."/>
            <person name="Abouelleil A."/>
            <person name="Alvarado L."/>
            <person name="Arachchi H.M."/>
            <person name="Berlin A."/>
            <person name="Brown A."/>
            <person name="Chapman S.B."/>
            <person name="Chen Z."/>
            <person name="Dunbar C."/>
            <person name="Freedman E."/>
            <person name="Gearin G."/>
            <person name="Gellesch M."/>
            <person name="Goldberg J."/>
            <person name="Griggs A."/>
            <person name="Gujja S."/>
            <person name="Heiman D."/>
            <person name="Howarth C."/>
            <person name="Larson L."/>
            <person name="Lui A."/>
            <person name="MacDonald P.J.P."/>
            <person name="Montmayeur A."/>
            <person name="Murphy C."/>
            <person name="Neiman D."/>
            <person name="Pearson M."/>
            <person name="Priest M."/>
            <person name="Roberts A."/>
            <person name="Saif S."/>
            <person name="Shea T."/>
            <person name="Shenoy N."/>
            <person name="Sisk P."/>
            <person name="Stolte C."/>
            <person name="Sykes S."/>
            <person name="Wortman J."/>
            <person name="Nusbaum C."/>
            <person name="Birren B."/>
        </authorList>
    </citation>
    <scope>NUCLEOTIDE SEQUENCE [LARGE SCALE GENOMIC DNA]</scope>
    <source>
        <strain evidence="3 4">Brazil I</strain>
    </source>
</reference>
<keyword evidence="2" id="KW-0472">Membrane</keyword>
<name>A0A0J9SVD2_PLAV1</name>
<dbReference type="EMBL" id="KQ234827">
    <property type="protein sequence ID" value="KMZ86067.1"/>
    <property type="molecule type" value="Genomic_DNA"/>
</dbReference>
<sequence>MYFDDERGTCDGVTFYTKAKQELDTYPGLQQVSDKILKAVCYVYNKSKRDDLGVSTCNFLYFWFGNMLINNLKNPRFFAEAIIDLFRNLNENGNKQICNLPYTITDEGHFKKIKLIFDYFEDYESYKLDLGTHIRSCNKDYYTFLKRYVDTYNQFYKECIQQYEQNKYCEVFREKYDTSKHDQLYSWSCNLKETSPEPHALPGNTEDSENQEKLDKRSIGVKPETKAQQTPLTIPPTHEKNQEMSGASLHDITSGIAITSDDKTTSITSKSITGAVSVAGFLVPSYLMYNVIRIMIIKLNVIYNI</sequence>
<dbReference type="Proteomes" id="UP000053327">
    <property type="component" value="Unassembled WGS sequence"/>
</dbReference>
<dbReference type="AlphaFoldDB" id="A0A0J9SVD2"/>
<dbReference type="InterPro" id="IPR008780">
    <property type="entry name" value="Plasmodium_Vir"/>
</dbReference>
<dbReference type="OrthoDB" id="383226at2759"/>